<protein>
    <submittedName>
        <fullName evidence="2">Uncharacterized protein</fullName>
    </submittedName>
</protein>
<proteinExistence type="predicted"/>
<evidence type="ECO:0000313" key="2">
    <source>
        <dbReference type="EMBL" id="OQP45653.1"/>
    </source>
</evidence>
<keyword evidence="1" id="KW-0812">Transmembrane</keyword>
<sequence length="116" mass="13299">MDEEIPGDKNFSGAQNTRELSSFLKLSCYSTINNNFFSMSMMEDDVRDFLKRIVWTVSSGFLWLTITLGIGAYNDLLVPNPRISIGNIIFYIWGVGSLAALIYMYTRIWKKKFPHG</sequence>
<evidence type="ECO:0000256" key="1">
    <source>
        <dbReference type="SAM" id="Phobius"/>
    </source>
</evidence>
<dbReference type="AlphaFoldDB" id="A0A1V9EHQ3"/>
<name>A0A1V9EHQ3_9BACT</name>
<feature type="transmembrane region" description="Helical" evidence="1">
    <location>
        <begin position="49"/>
        <end position="73"/>
    </location>
</feature>
<dbReference type="STRING" id="550983.A4R26_09115"/>
<gene>
    <name evidence="2" type="ORF">A4R26_09115</name>
</gene>
<evidence type="ECO:0000313" key="3">
    <source>
        <dbReference type="Proteomes" id="UP000192276"/>
    </source>
</evidence>
<dbReference type="Proteomes" id="UP000192276">
    <property type="component" value="Unassembled WGS sequence"/>
</dbReference>
<dbReference type="EMBL" id="LWBP01000254">
    <property type="protein sequence ID" value="OQP45653.1"/>
    <property type="molecule type" value="Genomic_DNA"/>
</dbReference>
<keyword evidence="1" id="KW-0472">Membrane</keyword>
<comment type="caution">
    <text evidence="2">The sequence shown here is derived from an EMBL/GenBank/DDBJ whole genome shotgun (WGS) entry which is preliminary data.</text>
</comment>
<organism evidence="2 3">
    <name type="scientific">Niastella populi</name>
    <dbReference type="NCBI Taxonomy" id="550983"/>
    <lineage>
        <taxon>Bacteria</taxon>
        <taxon>Pseudomonadati</taxon>
        <taxon>Bacteroidota</taxon>
        <taxon>Chitinophagia</taxon>
        <taxon>Chitinophagales</taxon>
        <taxon>Chitinophagaceae</taxon>
        <taxon>Niastella</taxon>
    </lineage>
</organism>
<keyword evidence="3" id="KW-1185">Reference proteome</keyword>
<feature type="transmembrane region" description="Helical" evidence="1">
    <location>
        <begin position="85"/>
        <end position="105"/>
    </location>
</feature>
<keyword evidence="1" id="KW-1133">Transmembrane helix</keyword>
<reference evidence="3" key="1">
    <citation type="submission" date="2016-04" db="EMBL/GenBank/DDBJ databases">
        <authorList>
            <person name="Chen L."/>
            <person name="Zhuang W."/>
            <person name="Wang G."/>
        </authorList>
    </citation>
    <scope>NUCLEOTIDE SEQUENCE [LARGE SCALE GENOMIC DNA]</scope>
    <source>
        <strain evidence="3">208</strain>
    </source>
</reference>
<accession>A0A1V9EHQ3</accession>